<evidence type="ECO:0000313" key="7">
    <source>
        <dbReference type="Proteomes" id="UP000807716"/>
    </source>
</evidence>
<feature type="binding site" evidence="5">
    <location>
        <position position="195"/>
    </location>
    <ligand>
        <name>a divalent metal cation</name>
        <dbReference type="ChEBI" id="CHEBI:60240"/>
        <label>2</label>
    </ligand>
</feature>
<feature type="binding site" evidence="5">
    <location>
        <position position="133"/>
    </location>
    <ligand>
        <name>a divalent metal cation</name>
        <dbReference type="ChEBI" id="CHEBI:60240"/>
        <label>1</label>
    </ligand>
</feature>
<comment type="caution">
    <text evidence="6">The sequence shown here is derived from an EMBL/GenBank/DDBJ whole genome shotgun (WGS) entry which is preliminary data.</text>
</comment>
<gene>
    <name evidence="6" type="primary">TATDN1</name>
    <name evidence="6" type="ORF">DFQ27_006331</name>
</gene>
<protein>
    <submittedName>
        <fullName evidence="6">TatD DNase</fullName>
    </submittedName>
</protein>
<dbReference type="PANTHER" id="PTHR10060">
    <property type="entry name" value="TATD FAMILY DEOXYRIBONUCLEASE"/>
    <property type="match status" value="1"/>
</dbReference>
<evidence type="ECO:0000256" key="3">
    <source>
        <dbReference type="ARBA" id="ARBA00022723"/>
    </source>
</evidence>
<comment type="similarity">
    <text evidence="1">Belongs to the metallo-dependent hydrolases superfamily. TatD-type hydrolase family.</text>
</comment>
<keyword evidence="3 5" id="KW-0479">Metal-binding</keyword>
<evidence type="ECO:0000256" key="5">
    <source>
        <dbReference type="PIRSR" id="PIRSR005902-1"/>
    </source>
</evidence>
<dbReference type="EMBL" id="JAAAJB010000468">
    <property type="protein sequence ID" value="KAG0255273.1"/>
    <property type="molecule type" value="Genomic_DNA"/>
</dbReference>
<accession>A0A9P6U0L2</accession>
<evidence type="ECO:0000256" key="2">
    <source>
        <dbReference type="ARBA" id="ARBA00022722"/>
    </source>
</evidence>
<dbReference type="InterPro" id="IPR001130">
    <property type="entry name" value="TatD-like"/>
</dbReference>
<dbReference type="AlphaFoldDB" id="A0A9P6U0L2"/>
<evidence type="ECO:0000256" key="4">
    <source>
        <dbReference type="ARBA" id="ARBA00022801"/>
    </source>
</evidence>
<dbReference type="InterPro" id="IPR032466">
    <property type="entry name" value="Metal_Hydrolase"/>
</dbReference>
<dbReference type="CDD" id="cd01310">
    <property type="entry name" value="TatD_DNAse"/>
    <property type="match status" value="1"/>
</dbReference>
<dbReference type="InterPro" id="IPR050891">
    <property type="entry name" value="TatD-type_Hydrolase"/>
</dbReference>
<name>A0A9P6U0L2_9FUNG</name>
<dbReference type="PIRSF" id="PIRSF005902">
    <property type="entry name" value="DNase_TatD"/>
    <property type="match status" value="1"/>
</dbReference>
<reference evidence="6" key="1">
    <citation type="journal article" date="2020" name="Fungal Divers.">
        <title>Resolving the Mortierellaceae phylogeny through synthesis of multi-gene phylogenetics and phylogenomics.</title>
        <authorList>
            <person name="Vandepol N."/>
            <person name="Liber J."/>
            <person name="Desiro A."/>
            <person name="Na H."/>
            <person name="Kennedy M."/>
            <person name="Barry K."/>
            <person name="Grigoriev I.V."/>
            <person name="Miller A.N."/>
            <person name="O'Donnell K."/>
            <person name="Stajich J.E."/>
            <person name="Bonito G."/>
        </authorList>
    </citation>
    <scope>NUCLEOTIDE SEQUENCE</scope>
    <source>
        <strain evidence="6">BC1065</strain>
    </source>
</reference>
<dbReference type="Pfam" id="PF01026">
    <property type="entry name" value="TatD_DNase"/>
    <property type="match status" value="1"/>
</dbReference>
<sequence>MSAIAAPSSTTALSTTAMRAPRFIDIGINLTDSMFRGLYHGKQAHADDLALVLARATAAGVKKMIITAGTLSEAHEALKLANLNDGYYTTVGCHPTRCKEFEDHPEGPDAYFKGLEGVIQSHESRGKVVAIGECGLDYDRLHFCPKEVQQKYFQRQFDLAESTRLPMFLHNRNTGNDFVEAVAKNRHRFTEGVVHSFTGTMEEMRELVALGLYIGINGCSLKTEENLQVAAAVPVEQLMIETDAPWCDIRPTHASYQHLTRLLTPERTDMWSPPSRKKEKFAEGSMVKGRNEPCTIGQVLLVLASIRGVDPNELAEQVWKNTCKVFFPQELDEESAKN</sequence>
<dbReference type="PROSITE" id="PS01091">
    <property type="entry name" value="TATD_3"/>
    <property type="match status" value="1"/>
</dbReference>
<dbReference type="PANTHER" id="PTHR10060:SF15">
    <property type="entry name" value="DEOXYRIBONUCLEASE TATDN1"/>
    <property type="match status" value="1"/>
</dbReference>
<evidence type="ECO:0000313" key="6">
    <source>
        <dbReference type="EMBL" id="KAG0255273.1"/>
    </source>
</evidence>
<evidence type="ECO:0000256" key="1">
    <source>
        <dbReference type="ARBA" id="ARBA00009275"/>
    </source>
</evidence>
<feature type="binding site" evidence="5">
    <location>
        <position position="243"/>
    </location>
    <ligand>
        <name>a divalent metal cation</name>
        <dbReference type="ChEBI" id="CHEBI:60240"/>
        <label>1</label>
    </ligand>
</feature>
<keyword evidence="7" id="KW-1185">Reference proteome</keyword>
<dbReference type="SUPFAM" id="SSF51556">
    <property type="entry name" value="Metallo-dependent hydrolases"/>
    <property type="match status" value="1"/>
</dbReference>
<organism evidence="6 7">
    <name type="scientific">Actinomortierella ambigua</name>
    <dbReference type="NCBI Taxonomy" id="1343610"/>
    <lineage>
        <taxon>Eukaryota</taxon>
        <taxon>Fungi</taxon>
        <taxon>Fungi incertae sedis</taxon>
        <taxon>Mucoromycota</taxon>
        <taxon>Mortierellomycotina</taxon>
        <taxon>Mortierellomycetes</taxon>
        <taxon>Mortierellales</taxon>
        <taxon>Mortierellaceae</taxon>
        <taxon>Actinomortierella</taxon>
    </lineage>
</organism>
<feature type="binding site" evidence="5">
    <location>
        <position position="170"/>
    </location>
    <ligand>
        <name>a divalent metal cation</name>
        <dbReference type="ChEBI" id="CHEBI:60240"/>
        <label>2</label>
    </ligand>
</feature>
<keyword evidence="2" id="KW-0540">Nuclease</keyword>
<dbReference type="FunFam" id="3.20.20.140:FF:000040">
    <property type="entry name" value="Putative tatD related deoxyribonuclease"/>
    <property type="match status" value="1"/>
</dbReference>
<dbReference type="GO" id="GO:0046872">
    <property type="term" value="F:metal ion binding"/>
    <property type="evidence" value="ECO:0007669"/>
    <property type="project" value="UniProtKB-KW"/>
</dbReference>
<dbReference type="GO" id="GO:0005829">
    <property type="term" value="C:cytosol"/>
    <property type="evidence" value="ECO:0007669"/>
    <property type="project" value="TreeGrafter"/>
</dbReference>
<dbReference type="Proteomes" id="UP000807716">
    <property type="component" value="Unassembled WGS sequence"/>
</dbReference>
<proteinExistence type="inferred from homology"/>
<dbReference type="InterPro" id="IPR018228">
    <property type="entry name" value="DNase_TatD-rel_CS"/>
</dbReference>
<dbReference type="Gene3D" id="3.20.20.140">
    <property type="entry name" value="Metal-dependent hydrolases"/>
    <property type="match status" value="1"/>
</dbReference>
<dbReference type="GO" id="GO:0008296">
    <property type="term" value="F:3'-5'-DNA exonuclease activity"/>
    <property type="evidence" value="ECO:0007669"/>
    <property type="project" value="TreeGrafter"/>
</dbReference>
<dbReference type="OrthoDB" id="6079689at2759"/>
<keyword evidence="4" id="KW-0378">Hydrolase</keyword>